<dbReference type="SFLD" id="SFLDS00005">
    <property type="entry name" value="Isoprenoid_Synthase_Type_I"/>
    <property type="match status" value="1"/>
</dbReference>
<sequence>MDEASAYRHCESVVRSQARNFSYGIRLLPPPKRRALSAVYAFARRIDDIGDDHDEPAETRLARLAEERAQLTALIDEPDVRPTDPVLVALADAARHHAVPLDAFGELIDGCEADVRGATYDTFDDLLWYCRCVAGAVGRLSLGVFGTSDPEVAGPRADALGVALQLTNILRDIREDGQSGRVYLPAKDLARFGCTLDLDESGRYTDPPDHLVSLVRFEAARAAEWYETGLKLLPMLDRRSAACAGAMAGIYRQLLKRITADPLASLDTRTSLPTWEKAAVSAMAMSGIHR</sequence>
<reference evidence="4" key="1">
    <citation type="journal article" date="2019" name="Int. J. Syst. Evol. Microbiol.">
        <title>The Global Catalogue of Microorganisms (GCM) 10K type strain sequencing project: providing services to taxonomists for standard genome sequencing and annotation.</title>
        <authorList>
            <consortium name="The Broad Institute Genomics Platform"/>
            <consortium name="The Broad Institute Genome Sequencing Center for Infectious Disease"/>
            <person name="Wu L."/>
            <person name="Ma J."/>
        </authorList>
    </citation>
    <scope>NUCLEOTIDE SEQUENCE [LARGE SCALE GENOMIC DNA]</scope>
    <source>
        <strain evidence="4">JCM 17440</strain>
    </source>
</reference>
<name>A0ABP8CA52_9ACTN</name>
<dbReference type="CDD" id="cd00683">
    <property type="entry name" value="Trans_IPPS_HH"/>
    <property type="match status" value="1"/>
</dbReference>
<dbReference type="Pfam" id="PF00494">
    <property type="entry name" value="SQS_PSY"/>
    <property type="match status" value="1"/>
</dbReference>
<gene>
    <name evidence="3" type="primary">hpnD_1</name>
    <name evidence="3" type="ORF">GCM10022254_46060</name>
</gene>
<dbReference type="EMBL" id="BAABAS010000015">
    <property type="protein sequence ID" value="GAA4236437.1"/>
    <property type="molecule type" value="Genomic_DNA"/>
</dbReference>
<evidence type="ECO:0000256" key="1">
    <source>
        <dbReference type="ARBA" id="ARBA00004684"/>
    </source>
</evidence>
<dbReference type="NCBIfam" id="TIGR03465">
    <property type="entry name" value="HpnD"/>
    <property type="match status" value="1"/>
</dbReference>
<dbReference type="InterPro" id="IPR008949">
    <property type="entry name" value="Isoprenoid_synthase_dom_sf"/>
</dbReference>
<proteinExistence type="predicted"/>
<dbReference type="SFLD" id="SFLDG01212">
    <property type="entry name" value="Phytoene_synthase_like"/>
    <property type="match status" value="1"/>
</dbReference>
<comment type="pathway">
    <text evidence="1">Carotenoid biosynthesis; phytoene biosynthesis.</text>
</comment>
<dbReference type="InterPro" id="IPR044843">
    <property type="entry name" value="Trans_IPPS_bact-type"/>
</dbReference>
<evidence type="ECO:0000256" key="2">
    <source>
        <dbReference type="ARBA" id="ARBA00022679"/>
    </source>
</evidence>
<dbReference type="Proteomes" id="UP001501710">
    <property type="component" value="Unassembled WGS sequence"/>
</dbReference>
<keyword evidence="2" id="KW-0808">Transferase</keyword>
<keyword evidence="4" id="KW-1185">Reference proteome</keyword>
<dbReference type="SFLD" id="SFLDG01018">
    <property type="entry name" value="Squalene/Phytoene_Synthase_Lik"/>
    <property type="match status" value="1"/>
</dbReference>
<dbReference type="InterPro" id="IPR017828">
    <property type="entry name" value="SQ_synth_HpnD-like"/>
</dbReference>
<organism evidence="3 4">
    <name type="scientific">Actinomadura meridiana</name>
    <dbReference type="NCBI Taxonomy" id="559626"/>
    <lineage>
        <taxon>Bacteria</taxon>
        <taxon>Bacillati</taxon>
        <taxon>Actinomycetota</taxon>
        <taxon>Actinomycetes</taxon>
        <taxon>Streptosporangiales</taxon>
        <taxon>Thermomonosporaceae</taxon>
        <taxon>Actinomadura</taxon>
    </lineage>
</organism>
<evidence type="ECO:0000313" key="3">
    <source>
        <dbReference type="EMBL" id="GAA4236437.1"/>
    </source>
</evidence>
<dbReference type="Gene3D" id="1.10.600.10">
    <property type="entry name" value="Farnesyl Diphosphate Synthase"/>
    <property type="match status" value="1"/>
</dbReference>
<dbReference type="SUPFAM" id="SSF48576">
    <property type="entry name" value="Terpenoid synthases"/>
    <property type="match status" value="1"/>
</dbReference>
<dbReference type="PROSITE" id="PS01045">
    <property type="entry name" value="SQUALEN_PHYTOEN_SYN_2"/>
    <property type="match status" value="1"/>
</dbReference>
<comment type="caution">
    <text evidence="3">The sequence shown here is derived from an EMBL/GenBank/DDBJ whole genome shotgun (WGS) entry which is preliminary data.</text>
</comment>
<dbReference type="RefSeq" id="WP_344899932.1">
    <property type="nucleotide sequence ID" value="NZ_BAABAS010000015.1"/>
</dbReference>
<dbReference type="PANTHER" id="PTHR31480">
    <property type="entry name" value="BIFUNCTIONAL LYCOPENE CYCLASE/PHYTOENE SYNTHASE"/>
    <property type="match status" value="1"/>
</dbReference>
<protein>
    <submittedName>
        <fullName evidence="3">Presqualene diphosphate synthase HpnD</fullName>
    </submittedName>
</protein>
<evidence type="ECO:0000313" key="4">
    <source>
        <dbReference type="Proteomes" id="UP001501710"/>
    </source>
</evidence>
<dbReference type="InterPro" id="IPR019845">
    <property type="entry name" value="Squalene/phytoene_synthase_CS"/>
</dbReference>
<accession>A0ABP8CA52</accession>
<dbReference type="InterPro" id="IPR033904">
    <property type="entry name" value="Trans_IPPS_HH"/>
</dbReference>
<dbReference type="InterPro" id="IPR002060">
    <property type="entry name" value="Squ/phyt_synthse"/>
</dbReference>
<dbReference type="PROSITE" id="PS01044">
    <property type="entry name" value="SQUALEN_PHYTOEN_SYN_1"/>
    <property type="match status" value="1"/>
</dbReference>